<accession>A0A6A6UJT2</accession>
<dbReference type="OrthoDB" id="1923667at2759"/>
<dbReference type="InterPro" id="IPR036249">
    <property type="entry name" value="Thioredoxin-like_sf"/>
</dbReference>
<dbReference type="PIRSF" id="PIRSF006402">
    <property type="entry name" value="UCP006402_thioredoxin"/>
    <property type="match status" value="1"/>
</dbReference>
<dbReference type="Gene3D" id="3.40.30.10">
    <property type="entry name" value="Glutaredoxin"/>
    <property type="match status" value="1"/>
</dbReference>
<name>A0A6A6UJT2_9PEZI</name>
<dbReference type="Gene3D" id="1.50.10.10">
    <property type="match status" value="1"/>
</dbReference>
<dbReference type="GO" id="GO:0003824">
    <property type="term" value="F:catalytic activity"/>
    <property type="evidence" value="ECO:0007669"/>
    <property type="project" value="UniProtKB-ARBA"/>
</dbReference>
<dbReference type="SUPFAM" id="SSF52833">
    <property type="entry name" value="Thioredoxin-like"/>
    <property type="match status" value="1"/>
</dbReference>
<dbReference type="GO" id="GO:0005975">
    <property type="term" value="P:carbohydrate metabolic process"/>
    <property type="evidence" value="ECO:0007669"/>
    <property type="project" value="InterPro"/>
</dbReference>
<keyword evidence="3" id="KW-1185">Reference proteome</keyword>
<dbReference type="InterPro" id="IPR004879">
    <property type="entry name" value="Ssp411-like_TRX"/>
</dbReference>
<evidence type="ECO:0000313" key="2">
    <source>
        <dbReference type="EMBL" id="KAF2672499.1"/>
    </source>
</evidence>
<reference evidence="2" key="1">
    <citation type="journal article" date="2020" name="Stud. Mycol.">
        <title>101 Dothideomycetes genomes: a test case for predicting lifestyles and emergence of pathogens.</title>
        <authorList>
            <person name="Haridas S."/>
            <person name="Albert R."/>
            <person name="Binder M."/>
            <person name="Bloem J."/>
            <person name="Labutti K."/>
            <person name="Salamov A."/>
            <person name="Andreopoulos B."/>
            <person name="Baker S."/>
            <person name="Barry K."/>
            <person name="Bills G."/>
            <person name="Bluhm B."/>
            <person name="Cannon C."/>
            <person name="Castanera R."/>
            <person name="Culley D."/>
            <person name="Daum C."/>
            <person name="Ezra D."/>
            <person name="Gonzalez J."/>
            <person name="Henrissat B."/>
            <person name="Kuo A."/>
            <person name="Liang C."/>
            <person name="Lipzen A."/>
            <person name="Lutzoni F."/>
            <person name="Magnuson J."/>
            <person name="Mondo S."/>
            <person name="Nolan M."/>
            <person name="Ohm R."/>
            <person name="Pangilinan J."/>
            <person name="Park H.-J."/>
            <person name="Ramirez L."/>
            <person name="Alfaro M."/>
            <person name="Sun H."/>
            <person name="Tritt A."/>
            <person name="Yoshinaga Y."/>
            <person name="Zwiers L.-H."/>
            <person name="Turgeon B."/>
            <person name="Goodwin S."/>
            <person name="Spatafora J."/>
            <person name="Crous P."/>
            <person name="Grigoriev I."/>
        </authorList>
    </citation>
    <scope>NUCLEOTIDE SEQUENCE</scope>
    <source>
        <strain evidence="2">CBS 115976</strain>
    </source>
</reference>
<organism evidence="2 3">
    <name type="scientific">Microthyrium microscopicum</name>
    <dbReference type="NCBI Taxonomy" id="703497"/>
    <lineage>
        <taxon>Eukaryota</taxon>
        <taxon>Fungi</taxon>
        <taxon>Dikarya</taxon>
        <taxon>Ascomycota</taxon>
        <taxon>Pezizomycotina</taxon>
        <taxon>Dothideomycetes</taxon>
        <taxon>Dothideomycetes incertae sedis</taxon>
        <taxon>Microthyriales</taxon>
        <taxon>Microthyriaceae</taxon>
        <taxon>Microthyrium</taxon>
    </lineage>
</organism>
<protein>
    <recommendedName>
        <fullName evidence="1">Spermatogenesis-associated protein 20-like TRX domain-containing protein</fullName>
    </recommendedName>
</protein>
<proteinExistence type="predicted"/>
<dbReference type="InterPro" id="IPR024705">
    <property type="entry name" value="Ssp411"/>
</dbReference>
<sequence>MSTVTENVDVGGQGRELKLVNCAGSSRSPYVREHGRNPVAWQLWDPETLKLAKDHNRLIFLSVGYSACHWCHVMERESFENADVAKYLNTHFIPIKLDREERPDIDRIYMNYVQATTGGGGWPLNVFLTPDREPLFGGTYWPGPSPALREQVDFMSILKKMEQVWREQRQKCIDSAKVIANELRQFAQEGLISREGIAKEAGHEDLEIDLLDDAIEHFKLKYDHTNGGFGIQPKFPTPVNLRFLLSPGQYPQNLHEFIDEPDIEQAANIATHTLTSMYRGGIKDQIGHGFARYSVTRDWGLPHFEKMLYDQVQLLPAYLDAYLIRKDPLFLDAVLDIAAYLLSPPIHAPNGGFYSSEDADSKTTTTDTEKREGAFYVWTSKELVSVLGERDAGICAAYWNVQENGNVPPDFDVHDELMNQSVLAVSRTPEELSKQFGLGAEQVVTLLESSRQKLRAYREKERPRPMLDDKIVLAWNGLAIGALARTAAVLAKIKPDVAKQCLDAAEKAAGFVKREMVDSKGDMKRVWREQLGEAPAFADDYAFLIAGLIDLYEASWDDQWLEWADSLQKTQTKLFWDEEHGGFFSTSMDQTDLILRLKDGMDNAEPSTNGVSAQNLNRLGAMLEDEAYIKQAKRTVHAFDAEILQHPFLFVSMLESVVAEFRGMKTIVITGSGENVDKYIDEVRDKTPWGRTVVRIGGGVEGKWLKERNTLIKAMDVEKAGVQLCENGACRDVLEGDVPKVDVKEEEATKEGAKIQQ</sequence>
<dbReference type="Pfam" id="PF03190">
    <property type="entry name" value="Thioredox_DsbH"/>
    <property type="match status" value="1"/>
</dbReference>
<dbReference type="PANTHER" id="PTHR42899">
    <property type="entry name" value="SPERMATOGENESIS-ASSOCIATED PROTEIN 20"/>
    <property type="match status" value="1"/>
</dbReference>
<dbReference type="EMBL" id="MU004232">
    <property type="protein sequence ID" value="KAF2672499.1"/>
    <property type="molecule type" value="Genomic_DNA"/>
</dbReference>
<dbReference type="PANTHER" id="PTHR42899:SF1">
    <property type="entry name" value="SPERMATOGENESIS-ASSOCIATED PROTEIN 20"/>
    <property type="match status" value="1"/>
</dbReference>
<dbReference type="InterPro" id="IPR012341">
    <property type="entry name" value="6hp_glycosidase-like_sf"/>
</dbReference>
<evidence type="ECO:0000313" key="3">
    <source>
        <dbReference type="Proteomes" id="UP000799302"/>
    </source>
</evidence>
<dbReference type="SUPFAM" id="SSF48208">
    <property type="entry name" value="Six-hairpin glycosidases"/>
    <property type="match status" value="1"/>
</dbReference>
<dbReference type="CDD" id="cd02955">
    <property type="entry name" value="SSP411"/>
    <property type="match status" value="1"/>
</dbReference>
<dbReference type="Proteomes" id="UP000799302">
    <property type="component" value="Unassembled WGS sequence"/>
</dbReference>
<dbReference type="AlphaFoldDB" id="A0A6A6UJT2"/>
<dbReference type="InterPro" id="IPR008928">
    <property type="entry name" value="6-hairpin_glycosidase_sf"/>
</dbReference>
<evidence type="ECO:0000259" key="1">
    <source>
        <dbReference type="Pfam" id="PF03190"/>
    </source>
</evidence>
<feature type="domain" description="Spermatogenesis-associated protein 20-like TRX" evidence="1">
    <location>
        <begin position="24"/>
        <end position="183"/>
    </location>
</feature>
<gene>
    <name evidence="2" type="ORF">BT63DRAFT_197579</name>
</gene>